<keyword evidence="1" id="KW-1133">Transmembrane helix</keyword>
<organism evidence="2 3">
    <name type="scientific">Hymenolepis diminuta</name>
    <name type="common">Rat tapeworm</name>
    <dbReference type="NCBI Taxonomy" id="6216"/>
    <lineage>
        <taxon>Eukaryota</taxon>
        <taxon>Metazoa</taxon>
        <taxon>Spiralia</taxon>
        <taxon>Lophotrochozoa</taxon>
        <taxon>Platyhelminthes</taxon>
        <taxon>Cestoda</taxon>
        <taxon>Eucestoda</taxon>
        <taxon>Cyclophyllidea</taxon>
        <taxon>Hymenolepididae</taxon>
        <taxon>Hymenolepis</taxon>
    </lineage>
</organism>
<reference evidence="2 3" key="1">
    <citation type="submission" date="2019-07" db="EMBL/GenBank/DDBJ databases">
        <authorList>
            <person name="Jastrzebski P J."/>
            <person name="Paukszto L."/>
            <person name="Jastrzebski P J."/>
        </authorList>
    </citation>
    <scope>NUCLEOTIDE SEQUENCE [LARGE SCALE GENOMIC DNA]</scope>
    <source>
        <strain evidence="2 3">WMS-il1</strain>
    </source>
</reference>
<accession>A0A564YA29</accession>
<dbReference type="AlphaFoldDB" id="A0A564YA29"/>
<evidence type="ECO:0000256" key="1">
    <source>
        <dbReference type="SAM" id="Phobius"/>
    </source>
</evidence>
<evidence type="ECO:0000313" key="3">
    <source>
        <dbReference type="Proteomes" id="UP000321570"/>
    </source>
</evidence>
<keyword evidence="1" id="KW-0812">Transmembrane</keyword>
<gene>
    <name evidence="2" type="ORF">WMSIL1_LOCUS4501</name>
</gene>
<keyword evidence="1" id="KW-0472">Membrane</keyword>
<proteinExistence type="predicted"/>
<dbReference type="EMBL" id="CABIJS010000123">
    <property type="protein sequence ID" value="VUZ44122.1"/>
    <property type="molecule type" value="Genomic_DNA"/>
</dbReference>
<feature type="transmembrane region" description="Helical" evidence="1">
    <location>
        <begin position="21"/>
        <end position="42"/>
    </location>
</feature>
<name>A0A564YA29_HYMDI</name>
<dbReference type="Proteomes" id="UP000321570">
    <property type="component" value="Unassembled WGS sequence"/>
</dbReference>
<sequence length="53" mass="6101">MKSKVLMSHRILWTKRKKAGQLEIVIVMMMMTTIITVVVAVIPQMKRTCSLLL</sequence>
<keyword evidence="3" id="KW-1185">Reference proteome</keyword>
<protein>
    <submittedName>
        <fullName evidence="2">Uncharacterized protein</fullName>
    </submittedName>
</protein>
<evidence type="ECO:0000313" key="2">
    <source>
        <dbReference type="EMBL" id="VUZ44122.1"/>
    </source>
</evidence>